<accession>A0A127P7E3</accession>
<protein>
    <submittedName>
        <fullName evidence="1">Uncharacterized protein</fullName>
    </submittedName>
</protein>
<proteinExistence type="predicted"/>
<name>A0A127P7E3_9BURK</name>
<evidence type="ECO:0000313" key="1">
    <source>
        <dbReference type="EMBL" id="AMO93648.1"/>
    </source>
</evidence>
<organism evidence="1">
    <name type="scientific">Collimonas fungivorans</name>
    <dbReference type="NCBI Taxonomy" id="158899"/>
    <lineage>
        <taxon>Bacteria</taxon>
        <taxon>Pseudomonadati</taxon>
        <taxon>Pseudomonadota</taxon>
        <taxon>Betaproteobacteria</taxon>
        <taxon>Burkholderiales</taxon>
        <taxon>Oxalobacteraceae</taxon>
        <taxon>Collimonas</taxon>
    </lineage>
</organism>
<gene>
    <name evidence="1" type="ORF">CFter6_0925</name>
</gene>
<evidence type="ECO:0000313" key="2">
    <source>
        <dbReference type="Proteomes" id="UP000072421"/>
    </source>
</evidence>
<dbReference type="EMBL" id="CP013232">
    <property type="protein sequence ID" value="AMO93648.1"/>
    <property type="molecule type" value="Genomic_DNA"/>
</dbReference>
<dbReference type="Proteomes" id="UP000072421">
    <property type="component" value="Chromosome"/>
</dbReference>
<sequence length="49" mass="5666">MCRQAQAALLLQISFMDVQAVAFWPAVWTPRMICWTKSFSNQLKPPRTP</sequence>
<reference evidence="1 2" key="1">
    <citation type="submission" date="2015-11" db="EMBL/GenBank/DDBJ databases">
        <title>Exploring the genomic traits of fungus-feeding bacterial genus Collimonas.</title>
        <authorList>
            <person name="Song C."/>
            <person name="Schmidt R."/>
            <person name="de Jager V."/>
            <person name="Krzyzanowska D."/>
            <person name="Jongedijk E."/>
            <person name="Cankar K."/>
            <person name="Beekwilder J."/>
            <person name="van Veen A."/>
            <person name="de Boer W."/>
            <person name="van Veen J.A."/>
            <person name="Garbeva P."/>
        </authorList>
    </citation>
    <scope>NUCLEOTIDE SEQUENCE [LARGE SCALE GENOMIC DNA]</scope>
    <source>
        <strain evidence="1 2">Ter6</strain>
    </source>
</reference>
<dbReference type="AlphaFoldDB" id="A0A127P7E3"/>